<proteinExistence type="predicted"/>
<organism evidence="2 3">
    <name type="scientific">Mucor saturninus</name>
    <dbReference type="NCBI Taxonomy" id="64648"/>
    <lineage>
        <taxon>Eukaryota</taxon>
        <taxon>Fungi</taxon>
        <taxon>Fungi incertae sedis</taxon>
        <taxon>Mucoromycota</taxon>
        <taxon>Mucoromycotina</taxon>
        <taxon>Mucoromycetes</taxon>
        <taxon>Mucorales</taxon>
        <taxon>Mucorineae</taxon>
        <taxon>Mucoraceae</taxon>
        <taxon>Mucor</taxon>
    </lineage>
</organism>
<reference evidence="2" key="1">
    <citation type="submission" date="2020-12" db="EMBL/GenBank/DDBJ databases">
        <title>Metabolic potential, ecology and presence of endohyphal bacteria is reflected in genomic diversity of Mucoromycotina.</title>
        <authorList>
            <person name="Muszewska A."/>
            <person name="Okrasinska A."/>
            <person name="Steczkiewicz K."/>
            <person name="Drgas O."/>
            <person name="Orlowska M."/>
            <person name="Perlinska-Lenart U."/>
            <person name="Aleksandrzak-Piekarczyk T."/>
            <person name="Szatraj K."/>
            <person name="Zielenkiewicz U."/>
            <person name="Pilsyk S."/>
            <person name="Malc E."/>
            <person name="Mieczkowski P."/>
            <person name="Kruszewska J.S."/>
            <person name="Biernat P."/>
            <person name="Pawlowska J."/>
        </authorList>
    </citation>
    <scope>NUCLEOTIDE SEQUENCE</scope>
    <source>
        <strain evidence="2">WA0000017839</strain>
    </source>
</reference>
<accession>A0A8H7QU59</accession>
<keyword evidence="3" id="KW-1185">Reference proteome</keyword>
<dbReference type="Proteomes" id="UP000603453">
    <property type="component" value="Unassembled WGS sequence"/>
</dbReference>
<evidence type="ECO:0000256" key="1">
    <source>
        <dbReference type="SAM" id="MobiDB-lite"/>
    </source>
</evidence>
<sequence>MNLEEYAQLSFSDSESFQCNNWAMRRAKESNNYYREKLCTSYSTPISHNYLNDDLHEKNQFLREIGQVRQDILRFRNEMNGLAKQMDGMEIDLNHSKDRVREIEKGLTATQEVNVNLQVLLEKTVNKQRESDVYATRAMRHIHTNLATVVYETGQLKGRISTIADYQKQHQGSVLDVAERMREYTHMLEQAQGTIQSLQEPIASSPRDDLSLMRNYSSSEDEEEDEDDKKTDSSCSSSVNNLDLYRHRIIKKRASNPEVATPIIANTKRQNWLPQEGLRILLNDYRGF</sequence>
<feature type="region of interest" description="Disordered" evidence="1">
    <location>
        <begin position="195"/>
        <end position="237"/>
    </location>
</feature>
<dbReference type="EMBL" id="JAEPRD010000105">
    <property type="protein sequence ID" value="KAG2198782.1"/>
    <property type="molecule type" value="Genomic_DNA"/>
</dbReference>
<comment type="caution">
    <text evidence="2">The sequence shown here is derived from an EMBL/GenBank/DDBJ whole genome shotgun (WGS) entry which is preliminary data.</text>
</comment>
<protein>
    <submittedName>
        <fullName evidence="2">Uncharacterized protein</fullName>
    </submittedName>
</protein>
<name>A0A8H7QU59_9FUNG</name>
<dbReference type="OrthoDB" id="2277387at2759"/>
<evidence type="ECO:0000313" key="2">
    <source>
        <dbReference type="EMBL" id="KAG2198782.1"/>
    </source>
</evidence>
<evidence type="ECO:0000313" key="3">
    <source>
        <dbReference type="Proteomes" id="UP000603453"/>
    </source>
</evidence>
<dbReference type="AlphaFoldDB" id="A0A8H7QU59"/>
<gene>
    <name evidence="2" type="ORF">INT47_010568</name>
</gene>